<evidence type="ECO:0000313" key="2">
    <source>
        <dbReference type="Proteomes" id="UP000027192"/>
    </source>
</evidence>
<sequence>MCLAGLSLLVRAESDPTAPLGWQAPATQKKTAQRRLPELQGIVCPQQETCSVILDNRVVQPGEQISGYTLKSVQDDAVILQRGGRQWRLALFHEQIKIHE</sequence>
<organism evidence="1 2">
    <name type="scientific">Photobacterium galatheae</name>
    <dbReference type="NCBI Taxonomy" id="1654360"/>
    <lineage>
        <taxon>Bacteria</taxon>
        <taxon>Pseudomonadati</taxon>
        <taxon>Pseudomonadota</taxon>
        <taxon>Gammaproteobacteria</taxon>
        <taxon>Vibrionales</taxon>
        <taxon>Vibrionaceae</taxon>
        <taxon>Photobacterium</taxon>
    </lineage>
</organism>
<accession>A0A066RUN4</accession>
<dbReference type="AlphaFoldDB" id="A0A066RUN4"/>
<dbReference type="EMBL" id="JMIB01000006">
    <property type="protein sequence ID" value="KDM92806.1"/>
    <property type="molecule type" value="Genomic_DNA"/>
</dbReference>
<evidence type="ECO:0008006" key="3">
    <source>
        <dbReference type="Google" id="ProtNLM"/>
    </source>
</evidence>
<dbReference type="Gene3D" id="2.30.30.830">
    <property type="match status" value="1"/>
</dbReference>
<evidence type="ECO:0000313" key="1">
    <source>
        <dbReference type="EMBL" id="KDM92806.1"/>
    </source>
</evidence>
<name>A0A066RUN4_9GAMM</name>
<protein>
    <recommendedName>
        <fullName evidence="3">MSHA biogenesis protein MshK</fullName>
    </recommendedName>
</protein>
<reference evidence="1 2" key="1">
    <citation type="submission" date="2014-04" db="EMBL/GenBank/DDBJ databases">
        <title>Draft genome sequence of Photobacterium halotolerans S2753: a solonamide, ngercheumicin and holomycin producer.</title>
        <authorList>
            <person name="Machado H.R."/>
            <person name="Gram L."/>
        </authorList>
    </citation>
    <scope>NUCLEOTIDE SEQUENCE [LARGE SCALE GENOMIC DNA]</scope>
    <source>
        <strain evidence="1 2">S2753</strain>
    </source>
</reference>
<dbReference type="STRING" id="1654360.EA58_05390"/>
<proteinExistence type="predicted"/>
<dbReference type="Proteomes" id="UP000027192">
    <property type="component" value="Unassembled WGS sequence"/>
</dbReference>
<comment type="caution">
    <text evidence="1">The sequence shown here is derived from an EMBL/GenBank/DDBJ whole genome shotgun (WGS) entry which is preliminary data.</text>
</comment>
<keyword evidence="2" id="KW-1185">Reference proteome</keyword>
<gene>
    <name evidence="1" type="ORF">EA58_05390</name>
</gene>